<dbReference type="PROSITE" id="PS51115">
    <property type="entry name" value="LAMININ_IVA"/>
    <property type="match status" value="1"/>
</dbReference>
<dbReference type="EMBL" id="CAIIXF020000006">
    <property type="protein sequence ID" value="CAH1785886.1"/>
    <property type="molecule type" value="Genomic_DNA"/>
</dbReference>
<keyword evidence="4" id="KW-0325">Glycoprotein</keyword>
<evidence type="ECO:0000256" key="2">
    <source>
        <dbReference type="ARBA" id="ARBA00022737"/>
    </source>
</evidence>
<evidence type="ECO:0000259" key="5">
    <source>
        <dbReference type="PROSITE" id="PS51115"/>
    </source>
</evidence>
<evidence type="ECO:0000256" key="1">
    <source>
        <dbReference type="ARBA" id="ARBA00022729"/>
    </source>
</evidence>
<keyword evidence="2" id="KW-0677">Repeat</keyword>
<feature type="domain" description="Laminin IV type A" evidence="5">
    <location>
        <begin position="1"/>
        <end position="108"/>
    </location>
</feature>
<dbReference type="Pfam" id="PF00052">
    <property type="entry name" value="Laminin_B"/>
    <property type="match status" value="1"/>
</dbReference>
<feature type="non-terminal residue" evidence="6">
    <location>
        <position position="108"/>
    </location>
</feature>
<name>A0A8S4NVJ8_OWEFU</name>
<proteinExistence type="predicted"/>
<reference evidence="6" key="1">
    <citation type="submission" date="2022-03" db="EMBL/GenBank/DDBJ databases">
        <authorList>
            <person name="Martin C."/>
        </authorList>
    </citation>
    <scope>NUCLEOTIDE SEQUENCE</scope>
</reference>
<evidence type="ECO:0000313" key="6">
    <source>
        <dbReference type="EMBL" id="CAH1785886.1"/>
    </source>
</evidence>
<feature type="non-terminal residue" evidence="6">
    <location>
        <position position="1"/>
    </location>
</feature>
<evidence type="ECO:0000256" key="3">
    <source>
        <dbReference type="ARBA" id="ARBA00023157"/>
    </source>
</evidence>
<dbReference type="AlphaFoldDB" id="A0A8S4NVJ8"/>
<gene>
    <name evidence="6" type="ORF">OFUS_LOCUS11889</name>
</gene>
<comment type="caution">
    <text evidence="6">The sequence shown here is derived from an EMBL/GenBank/DDBJ whole genome shotgun (WGS) entry which is preliminary data.</text>
</comment>
<protein>
    <recommendedName>
        <fullName evidence="5">Laminin IV type A domain-containing protein</fullName>
    </recommendedName>
</protein>
<sequence>AQGWPLAENRPTHVTAPASFIGDKLSSYCQNLVMVVQARSRPAAYGGHRPVIMNGNGKFMLQLHAAYCGHTPVIMNGNGKFMLQLHAAYCGYTSVIMNGNGKFMLQLH</sequence>
<organism evidence="6 7">
    <name type="scientific">Owenia fusiformis</name>
    <name type="common">Polychaete worm</name>
    <dbReference type="NCBI Taxonomy" id="6347"/>
    <lineage>
        <taxon>Eukaryota</taxon>
        <taxon>Metazoa</taxon>
        <taxon>Spiralia</taxon>
        <taxon>Lophotrochozoa</taxon>
        <taxon>Annelida</taxon>
        <taxon>Polychaeta</taxon>
        <taxon>Sedentaria</taxon>
        <taxon>Canalipalpata</taxon>
        <taxon>Sabellida</taxon>
        <taxon>Oweniida</taxon>
        <taxon>Oweniidae</taxon>
        <taxon>Owenia</taxon>
    </lineage>
</organism>
<dbReference type="Proteomes" id="UP000749559">
    <property type="component" value="Unassembled WGS sequence"/>
</dbReference>
<keyword evidence="3" id="KW-1015">Disulfide bond</keyword>
<evidence type="ECO:0000313" key="7">
    <source>
        <dbReference type="Proteomes" id="UP000749559"/>
    </source>
</evidence>
<keyword evidence="7" id="KW-1185">Reference proteome</keyword>
<accession>A0A8S4NVJ8</accession>
<evidence type="ECO:0000256" key="4">
    <source>
        <dbReference type="ARBA" id="ARBA00023180"/>
    </source>
</evidence>
<keyword evidence="1" id="KW-0732">Signal</keyword>
<dbReference type="InterPro" id="IPR000034">
    <property type="entry name" value="Laminin_IV"/>
</dbReference>